<evidence type="ECO:0000256" key="2">
    <source>
        <dbReference type="ARBA" id="ARBA00022475"/>
    </source>
</evidence>
<feature type="transmembrane region" description="Helical" evidence="6">
    <location>
        <begin position="241"/>
        <end position="262"/>
    </location>
</feature>
<keyword evidence="5 6" id="KW-0472">Membrane</keyword>
<feature type="transmembrane region" description="Helical" evidence="6">
    <location>
        <begin position="165"/>
        <end position="186"/>
    </location>
</feature>
<comment type="subcellular location">
    <subcellularLocation>
        <location evidence="1">Cell membrane</location>
        <topology evidence="1">Multi-pass membrane protein</topology>
    </subcellularLocation>
</comment>
<organism evidence="8">
    <name type="scientific">freshwater metagenome</name>
    <dbReference type="NCBI Taxonomy" id="449393"/>
    <lineage>
        <taxon>unclassified sequences</taxon>
        <taxon>metagenomes</taxon>
        <taxon>ecological metagenomes</taxon>
    </lineage>
</organism>
<feature type="transmembrane region" description="Helical" evidence="6">
    <location>
        <begin position="54"/>
        <end position="72"/>
    </location>
</feature>
<feature type="transmembrane region" description="Helical" evidence="6">
    <location>
        <begin position="198"/>
        <end position="221"/>
    </location>
</feature>
<dbReference type="AlphaFoldDB" id="A0A6J7EL30"/>
<dbReference type="PANTHER" id="PTHR42920">
    <property type="entry name" value="OS03G0707200 PROTEIN-RELATED"/>
    <property type="match status" value="1"/>
</dbReference>
<evidence type="ECO:0000256" key="6">
    <source>
        <dbReference type="SAM" id="Phobius"/>
    </source>
</evidence>
<dbReference type="EMBL" id="CAFBLS010000185">
    <property type="protein sequence ID" value="CAB4881965.1"/>
    <property type="molecule type" value="Genomic_DNA"/>
</dbReference>
<feature type="transmembrane region" description="Helical" evidence="6">
    <location>
        <begin position="141"/>
        <end position="159"/>
    </location>
</feature>
<dbReference type="Gene3D" id="1.10.3730.20">
    <property type="match status" value="1"/>
</dbReference>
<feature type="transmembrane region" description="Helical" evidence="6">
    <location>
        <begin position="25"/>
        <end position="48"/>
    </location>
</feature>
<feature type="transmembrane region" description="Helical" evidence="6">
    <location>
        <begin position="274"/>
        <end position="293"/>
    </location>
</feature>
<dbReference type="InterPro" id="IPR000620">
    <property type="entry name" value="EamA_dom"/>
</dbReference>
<proteinExistence type="predicted"/>
<reference evidence="8" key="1">
    <citation type="submission" date="2020-05" db="EMBL/GenBank/DDBJ databases">
        <authorList>
            <person name="Chiriac C."/>
            <person name="Salcher M."/>
            <person name="Ghai R."/>
            <person name="Kavagutti S V."/>
        </authorList>
    </citation>
    <scope>NUCLEOTIDE SEQUENCE</scope>
</reference>
<evidence type="ECO:0000313" key="8">
    <source>
        <dbReference type="EMBL" id="CAB4881965.1"/>
    </source>
</evidence>
<dbReference type="GO" id="GO:0005886">
    <property type="term" value="C:plasma membrane"/>
    <property type="evidence" value="ECO:0007669"/>
    <property type="project" value="UniProtKB-SubCell"/>
</dbReference>
<evidence type="ECO:0000256" key="3">
    <source>
        <dbReference type="ARBA" id="ARBA00022692"/>
    </source>
</evidence>
<protein>
    <submittedName>
        <fullName evidence="8">Unannotated protein</fullName>
    </submittedName>
</protein>
<evidence type="ECO:0000256" key="5">
    <source>
        <dbReference type="ARBA" id="ARBA00023136"/>
    </source>
</evidence>
<dbReference type="SUPFAM" id="SSF103481">
    <property type="entry name" value="Multidrug resistance efflux transporter EmrE"/>
    <property type="match status" value="2"/>
</dbReference>
<feature type="domain" description="EamA" evidence="7">
    <location>
        <begin position="21"/>
        <end position="155"/>
    </location>
</feature>
<accession>A0A6J7EL30</accession>
<gene>
    <name evidence="8" type="ORF">UFOPK3402_01393</name>
</gene>
<keyword evidence="3 6" id="KW-0812">Transmembrane</keyword>
<evidence type="ECO:0000256" key="4">
    <source>
        <dbReference type="ARBA" id="ARBA00022989"/>
    </source>
</evidence>
<evidence type="ECO:0000259" key="7">
    <source>
        <dbReference type="Pfam" id="PF00892"/>
    </source>
</evidence>
<dbReference type="InterPro" id="IPR051258">
    <property type="entry name" value="Diverse_Substrate_Transporter"/>
</dbReference>
<name>A0A6J7EL30_9ZZZZ</name>
<dbReference type="Pfam" id="PF00892">
    <property type="entry name" value="EamA"/>
    <property type="match status" value="2"/>
</dbReference>
<dbReference type="InterPro" id="IPR037185">
    <property type="entry name" value="EmrE-like"/>
</dbReference>
<keyword evidence="2" id="KW-1003">Cell membrane</keyword>
<feature type="transmembrane region" description="Helical" evidence="6">
    <location>
        <begin position="299"/>
        <end position="315"/>
    </location>
</feature>
<dbReference type="PANTHER" id="PTHR42920:SF11">
    <property type="entry name" value="INNER MEMBRANE PROTEIN YTFF"/>
    <property type="match status" value="1"/>
</dbReference>
<feature type="domain" description="EamA" evidence="7">
    <location>
        <begin position="167"/>
        <end position="314"/>
    </location>
</feature>
<sequence>MSDLAEPLPGVVPSSDRNPAKGYGLYLLAAACFALNGTVSKAILLAGVESARLSQLRVTAAFVILLVFVAVTNPARLRLRRSEIPVLLAYGILGVAMTQWLYFVSIERLPVGVALLIEFTAPIMVALWFRFGMKQPTKRRVWAALVLALIGLAMVAQAWEGFTLNALGVAAGFGAAAALAIYYVLGDRQVHQPEPRDAVSLTMWGFGAASLFWAIFQPWWSFPWASLSGSGHPLGAAGTPVPLWMLCTYMVVLGTVVPFWLVVAALHHIRASQASVVGMTEPLLATFIAWFALGESLTLIQIAGAIVVLTGVLLAERSR</sequence>
<feature type="transmembrane region" description="Helical" evidence="6">
    <location>
        <begin position="84"/>
        <end position="103"/>
    </location>
</feature>
<keyword evidence="4 6" id="KW-1133">Transmembrane helix</keyword>
<feature type="transmembrane region" description="Helical" evidence="6">
    <location>
        <begin position="109"/>
        <end position="129"/>
    </location>
</feature>
<evidence type="ECO:0000256" key="1">
    <source>
        <dbReference type="ARBA" id="ARBA00004651"/>
    </source>
</evidence>